<sequence>MEKDQPPGVISVDPDKFQELKRKLIELFNFKEEIQSIEITSSNGNVNIHLLETSVPSYELKFFYATSSFKTTFCNQIEIVNRNKSSNTKRKRIEKVSVALIDFKFPTLTSLEIYGSDYTAIDAAIREQRRNNITIGKIINEMGCKMVISLFENEQLVSKLFDKFGIIYQEGISRQDLEKLANVLNGEIISDYQHLRSFKCGFADSAELTEDNNIVISIIENTPNVYKDIGILFRNGETIIEVTAIVASYLTLKELFYLSMTFKGMYRSFLDEEHFKKNPDEYHVDLIQNTIWKPMVLFYFPRFQQSLNVKNWMIVMKRRIQHLQIHSPTSLPLVREILRTIDPKTDEKFKIPKPSFSVKKQESFIENCEWIFECPMKYSELERIDYADEKRFCTKCKKHVFRAETMQNFKQIIQEGHCVAYPISNRSEFALGFIRPD</sequence>
<name>D2W1R8_NAEGR</name>
<dbReference type="SUPFAM" id="SSF52029">
    <property type="entry name" value="GroEL apical domain-like"/>
    <property type="match status" value="1"/>
</dbReference>
<evidence type="ECO:0000313" key="1">
    <source>
        <dbReference type="EMBL" id="EFC37013.1"/>
    </source>
</evidence>
<gene>
    <name evidence="1" type="ORF">NAEGRDRAFT_75352</name>
</gene>
<dbReference type="Pfam" id="PF00118">
    <property type="entry name" value="Cpn60_TCP1"/>
    <property type="match status" value="1"/>
</dbReference>
<dbReference type="AlphaFoldDB" id="D2W1R8"/>
<accession>D2W1R8</accession>
<dbReference type="InterPro" id="IPR027409">
    <property type="entry name" value="GroEL-like_apical_dom_sf"/>
</dbReference>
<dbReference type="InterPro" id="IPR002423">
    <property type="entry name" value="Cpn60/GroEL/TCP-1"/>
</dbReference>
<dbReference type="VEuPathDB" id="AmoebaDB:NAEGRDRAFT_75352"/>
<keyword evidence="2" id="KW-1185">Reference proteome</keyword>
<dbReference type="Gene3D" id="3.50.7.10">
    <property type="entry name" value="GroEL"/>
    <property type="match status" value="1"/>
</dbReference>
<dbReference type="GeneID" id="8856280"/>
<proteinExistence type="predicted"/>
<dbReference type="EMBL" id="GG738923">
    <property type="protein sequence ID" value="EFC37013.1"/>
    <property type="molecule type" value="Genomic_DNA"/>
</dbReference>
<dbReference type="GO" id="GO:0005524">
    <property type="term" value="F:ATP binding"/>
    <property type="evidence" value="ECO:0007669"/>
    <property type="project" value="InterPro"/>
</dbReference>
<evidence type="ECO:0000313" key="2">
    <source>
        <dbReference type="Proteomes" id="UP000006671"/>
    </source>
</evidence>
<dbReference type="RefSeq" id="XP_002669757.1">
    <property type="nucleotide sequence ID" value="XM_002669711.1"/>
</dbReference>
<dbReference type="InParanoid" id="D2W1R8"/>
<dbReference type="KEGG" id="ngr:NAEGRDRAFT_75352"/>
<organism evidence="2">
    <name type="scientific">Naegleria gruberi</name>
    <name type="common">Amoeba</name>
    <dbReference type="NCBI Taxonomy" id="5762"/>
    <lineage>
        <taxon>Eukaryota</taxon>
        <taxon>Discoba</taxon>
        <taxon>Heterolobosea</taxon>
        <taxon>Tetramitia</taxon>
        <taxon>Eutetramitia</taxon>
        <taxon>Vahlkampfiidae</taxon>
        <taxon>Naegleria</taxon>
    </lineage>
</organism>
<reference evidence="1 2" key="1">
    <citation type="journal article" date="2010" name="Cell">
        <title>The genome of Naegleria gruberi illuminates early eukaryotic versatility.</title>
        <authorList>
            <person name="Fritz-Laylin L.K."/>
            <person name="Prochnik S.E."/>
            <person name="Ginger M.L."/>
            <person name="Dacks J.B."/>
            <person name="Carpenter M.L."/>
            <person name="Field M.C."/>
            <person name="Kuo A."/>
            <person name="Paredez A."/>
            <person name="Chapman J."/>
            <person name="Pham J."/>
            <person name="Shu S."/>
            <person name="Neupane R."/>
            <person name="Cipriano M."/>
            <person name="Mancuso J."/>
            <person name="Tu H."/>
            <person name="Salamov A."/>
            <person name="Lindquist E."/>
            <person name="Shapiro H."/>
            <person name="Lucas S."/>
            <person name="Grigoriev I.V."/>
            <person name="Cande W.Z."/>
            <person name="Fulton C."/>
            <person name="Rokhsar D.S."/>
            <person name="Dawson S.C."/>
        </authorList>
    </citation>
    <scope>NUCLEOTIDE SEQUENCE [LARGE SCALE GENOMIC DNA]</scope>
    <source>
        <strain evidence="1 2">NEG-M</strain>
    </source>
</reference>
<dbReference type="Proteomes" id="UP000006671">
    <property type="component" value="Unassembled WGS sequence"/>
</dbReference>
<protein>
    <submittedName>
        <fullName evidence="1">Predicted protein</fullName>
    </submittedName>
</protein>